<dbReference type="RefSeq" id="WP_114985549.1">
    <property type="nucleotide sequence ID" value="NZ_CP027806.1"/>
</dbReference>
<evidence type="ECO:0000256" key="3">
    <source>
        <dbReference type="ARBA" id="ARBA00023015"/>
    </source>
</evidence>
<dbReference type="NCBIfam" id="NF001030">
    <property type="entry name" value="PRK00110.1"/>
    <property type="match status" value="1"/>
</dbReference>
<evidence type="ECO:0000313" key="10">
    <source>
        <dbReference type="EMBL" id="AXJ02463.1"/>
    </source>
</evidence>
<sequence>MAGHSKWANIKHRKARQDAARSKAFTKIIRELTVAAREGGGDPGANPRLSLAVANAKSVNMPKDNIERAIKKGTGELEGESYEEVTFEGYGPGGVAYFVECTTDNNNRTVSEIRHAFSKHGGNMGTSGSVAFLFEQKGIITINREKLDEDEVMLAAIDAGADDVKVEGDVFEITTSREQLYAVRTSLEEAGYTIASAELQRLPATEVTVDADTAASNLKLMYRFEDHDDVTNVFTNMNMSEEVMNLAENM</sequence>
<gene>
    <name evidence="10" type="ORF">CYPRO_3230</name>
</gene>
<dbReference type="Pfam" id="PF01709">
    <property type="entry name" value="Transcrip_reg"/>
    <property type="match status" value="1"/>
</dbReference>
<dbReference type="SUPFAM" id="SSF75625">
    <property type="entry name" value="YebC-like"/>
    <property type="match status" value="1"/>
</dbReference>
<proteinExistence type="inferred from homology"/>
<dbReference type="PANTHER" id="PTHR12532:SF6">
    <property type="entry name" value="TRANSCRIPTIONAL REGULATORY PROTEIN YEBC-RELATED"/>
    <property type="match status" value="1"/>
</dbReference>
<comment type="similarity">
    <text evidence="1 6">Belongs to the TACO1 family.</text>
</comment>
<accession>A0A345UPR1</accession>
<keyword evidence="5 6" id="KW-0804">Transcription</keyword>
<dbReference type="InterPro" id="IPR002876">
    <property type="entry name" value="Transcrip_reg_TACO1-like"/>
</dbReference>
<dbReference type="AlphaFoldDB" id="A0A345UPR1"/>
<name>A0A345UPR1_9BACT</name>
<evidence type="ECO:0000256" key="7">
    <source>
        <dbReference type="SAM" id="MobiDB-lite"/>
    </source>
</evidence>
<protein>
    <recommendedName>
        <fullName evidence="6">Probable transcriptional regulatory protein CYPRO_3230</fullName>
    </recommendedName>
</protein>
<dbReference type="FunFam" id="1.10.10.200:FF:000001">
    <property type="entry name" value="Probable transcriptional regulatory protein YebC"/>
    <property type="match status" value="1"/>
</dbReference>
<feature type="region of interest" description="Disordered" evidence="7">
    <location>
        <begin position="1"/>
        <end position="22"/>
    </location>
</feature>
<organism evidence="10 11">
    <name type="scientific">Cyclonatronum proteinivorum</name>
    <dbReference type="NCBI Taxonomy" id="1457365"/>
    <lineage>
        <taxon>Bacteria</taxon>
        <taxon>Pseudomonadati</taxon>
        <taxon>Balneolota</taxon>
        <taxon>Balneolia</taxon>
        <taxon>Balneolales</taxon>
        <taxon>Cyclonatronaceae</taxon>
        <taxon>Cyclonatronum</taxon>
    </lineage>
</organism>
<dbReference type="GO" id="GO:0005829">
    <property type="term" value="C:cytosol"/>
    <property type="evidence" value="ECO:0007669"/>
    <property type="project" value="TreeGrafter"/>
</dbReference>
<dbReference type="HAMAP" id="MF_00693">
    <property type="entry name" value="Transcrip_reg_TACO1"/>
    <property type="match status" value="1"/>
</dbReference>
<dbReference type="InterPro" id="IPR048300">
    <property type="entry name" value="TACO1_YebC-like_2nd/3rd_dom"/>
</dbReference>
<keyword evidence="4 6" id="KW-0238">DNA-binding</keyword>
<dbReference type="NCBIfam" id="NF009044">
    <property type="entry name" value="PRK12378.1"/>
    <property type="match status" value="1"/>
</dbReference>
<evidence type="ECO:0000256" key="5">
    <source>
        <dbReference type="ARBA" id="ARBA00023163"/>
    </source>
</evidence>
<evidence type="ECO:0000256" key="4">
    <source>
        <dbReference type="ARBA" id="ARBA00023125"/>
    </source>
</evidence>
<dbReference type="Pfam" id="PF20772">
    <property type="entry name" value="TACO1_YebC_N"/>
    <property type="match status" value="1"/>
</dbReference>
<evidence type="ECO:0000259" key="9">
    <source>
        <dbReference type="Pfam" id="PF20772"/>
    </source>
</evidence>
<keyword evidence="2 6" id="KW-0963">Cytoplasm</keyword>
<dbReference type="Gene3D" id="1.10.10.200">
    <property type="match status" value="1"/>
</dbReference>
<dbReference type="KEGG" id="cprv:CYPRO_3230"/>
<dbReference type="InterPro" id="IPR026564">
    <property type="entry name" value="Transcrip_reg_TACO1-like_dom3"/>
</dbReference>
<dbReference type="NCBIfam" id="TIGR01033">
    <property type="entry name" value="YebC/PmpR family DNA-binding transcriptional regulator"/>
    <property type="match status" value="1"/>
</dbReference>
<dbReference type="InterPro" id="IPR029072">
    <property type="entry name" value="YebC-like"/>
</dbReference>
<dbReference type="Gene3D" id="3.30.70.980">
    <property type="match status" value="2"/>
</dbReference>
<keyword evidence="11" id="KW-1185">Reference proteome</keyword>
<evidence type="ECO:0000256" key="1">
    <source>
        <dbReference type="ARBA" id="ARBA00008724"/>
    </source>
</evidence>
<evidence type="ECO:0000259" key="8">
    <source>
        <dbReference type="Pfam" id="PF01709"/>
    </source>
</evidence>
<comment type="subcellular location">
    <subcellularLocation>
        <location evidence="6">Cytoplasm</location>
    </subcellularLocation>
</comment>
<reference evidence="10 11" key="1">
    <citation type="submission" date="2018-03" db="EMBL/GenBank/DDBJ databases">
        <title>Phenotypic and genomic properties of Cyclonatronum proteinivorum gen. nov., sp. nov., a haloalkaliphilic bacteroidete from soda lakes possessing Na+-translocating rhodopsin.</title>
        <authorList>
            <person name="Toshchakov S.V."/>
            <person name="Korzhenkov A."/>
            <person name="Samarov N.I."/>
            <person name="Kublanov I.V."/>
            <person name="Muntyan M.S."/>
            <person name="Sorokin D.Y."/>
        </authorList>
    </citation>
    <scope>NUCLEOTIDE SEQUENCE [LARGE SCALE GENOMIC DNA]</scope>
    <source>
        <strain evidence="10 11">Omega</strain>
    </source>
</reference>
<dbReference type="InterPro" id="IPR049083">
    <property type="entry name" value="TACO1_YebC_N"/>
</dbReference>
<dbReference type="EMBL" id="CP027806">
    <property type="protein sequence ID" value="AXJ02463.1"/>
    <property type="molecule type" value="Genomic_DNA"/>
</dbReference>
<dbReference type="OrthoDB" id="9781053at2"/>
<feature type="domain" description="TACO1/YebC-like second and third" evidence="8">
    <location>
        <begin position="82"/>
        <end position="237"/>
    </location>
</feature>
<evidence type="ECO:0000256" key="2">
    <source>
        <dbReference type="ARBA" id="ARBA00022490"/>
    </source>
</evidence>
<keyword evidence="3 6" id="KW-0805">Transcription regulation</keyword>
<dbReference type="GO" id="GO:0006355">
    <property type="term" value="P:regulation of DNA-templated transcription"/>
    <property type="evidence" value="ECO:0007669"/>
    <property type="project" value="UniProtKB-UniRule"/>
</dbReference>
<evidence type="ECO:0000313" key="11">
    <source>
        <dbReference type="Proteomes" id="UP000254808"/>
    </source>
</evidence>
<dbReference type="PANTHER" id="PTHR12532">
    <property type="entry name" value="TRANSLATIONAL ACTIVATOR OF CYTOCHROME C OXIDASE 1"/>
    <property type="match status" value="1"/>
</dbReference>
<dbReference type="InterPro" id="IPR017856">
    <property type="entry name" value="Integrase-like_N"/>
</dbReference>
<dbReference type="FunFam" id="3.30.70.980:FF:000002">
    <property type="entry name" value="Probable transcriptional regulatory protein YebC"/>
    <property type="match status" value="1"/>
</dbReference>
<dbReference type="Proteomes" id="UP000254808">
    <property type="component" value="Chromosome"/>
</dbReference>
<dbReference type="GO" id="GO:0003677">
    <property type="term" value="F:DNA binding"/>
    <property type="evidence" value="ECO:0007669"/>
    <property type="project" value="UniProtKB-UniRule"/>
</dbReference>
<feature type="domain" description="TACO1/YebC-like N-terminal" evidence="9">
    <location>
        <begin position="5"/>
        <end position="76"/>
    </location>
</feature>
<evidence type="ECO:0000256" key="6">
    <source>
        <dbReference type="HAMAP-Rule" id="MF_00693"/>
    </source>
</evidence>